<feature type="binding site" evidence="7">
    <location>
        <position position="216"/>
    </location>
    <ligand>
        <name>Mg(2+)</name>
        <dbReference type="ChEBI" id="CHEBI:18420"/>
        <label>1</label>
        <note>catalytic</note>
    </ligand>
</feature>
<feature type="binding site" evidence="7">
    <location>
        <position position="85"/>
    </location>
    <ligand>
        <name>Mg(2+)</name>
        <dbReference type="ChEBI" id="CHEBI:18420"/>
        <label>1</label>
        <note>catalytic</note>
    </ligand>
</feature>
<dbReference type="InterPro" id="IPR020550">
    <property type="entry name" value="Inositol_monophosphatase_CS"/>
</dbReference>
<evidence type="ECO:0000256" key="8">
    <source>
        <dbReference type="RuleBase" id="RU364068"/>
    </source>
</evidence>
<feature type="binding site" evidence="7">
    <location>
        <position position="88"/>
    </location>
    <ligand>
        <name>Mg(2+)</name>
        <dbReference type="ChEBI" id="CHEBI:18420"/>
        <label>1</label>
        <note>catalytic</note>
    </ligand>
</feature>
<evidence type="ECO:0000256" key="2">
    <source>
        <dbReference type="ARBA" id="ARBA00001946"/>
    </source>
</evidence>
<evidence type="ECO:0000256" key="1">
    <source>
        <dbReference type="ARBA" id="ARBA00001033"/>
    </source>
</evidence>
<dbReference type="InterPro" id="IPR000760">
    <property type="entry name" value="Inositol_monophosphatase-like"/>
</dbReference>
<dbReference type="InterPro" id="IPR033942">
    <property type="entry name" value="IMPase"/>
</dbReference>
<feature type="binding site" evidence="7">
    <location>
        <position position="69"/>
    </location>
    <ligand>
        <name>Mg(2+)</name>
        <dbReference type="ChEBI" id="CHEBI:18420"/>
        <label>1</label>
        <note>catalytic</note>
    </ligand>
</feature>
<dbReference type="EMBL" id="BONZ01000038">
    <property type="protein sequence ID" value="GIH15792.1"/>
    <property type="molecule type" value="Genomic_DNA"/>
</dbReference>
<proteinExistence type="inferred from homology"/>
<reference evidence="9" key="1">
    <citation type="submission" date="2021-01" db="EMBL/GenBank/DDBJ databases">
        <title>Whole genome shotgun sequence of Rugosimonospora africana NBRC 104875.</title>
        <authorList>
            <person name="Komaki H."/>
            <person name="Tamura T."/>
        </authorList>
    </citation>
    <scope>NUCLEOTIDE SEQUENCE</scope>
    <source>
        <strain evidence="9">NBRC 104875</strain>
    </source>
</reference>
<name>A0A8J3VR74_9ACTN</name>
<keyword evidence="4 7" id="KW-0479">Metal-binding</keyword>
<dbReference type="GO" id="GO:0046872">
    <property type="term" value="F:metal ion binding"/>
    <property type="evidence" value="ECO:0007669"/>
    <property type="project" value="UniProtKB-KW"/>
</dbReference>
<evidence type="ECO:0000256" key="3">
    <source>
        <dbReference type="ARBA" id="ARBA00009759"/>
    </source>
</evidence>
<dbReference type="CDD" id="cd01639">
    <property type="entry name" value="IMPase"/>
    <property type="match status" value="1"/>
</dbReference>
<evidence type="ECO:0000256" key="6">
    <source>
        <dbReference type="ARBA" id="ARBA00022842"/>
    </source>
</evidence>
<dbReference type="Proteomes" id="UP000642748">
    <property type="component" value="Unassembled WGS sequence"/>
</dbReference>
<comment type="cofactor">
    <cofactor evidence="2 7 8">
        <name>Mg(2+)</name>
        <dbReference type="ChEBI" id="CHEBI:18420"/>
    </cofactor>
</comment>
<dbReference type="EC" id="3.1.3.25" evidence="8"/>
<dbReference type="PANTHER" id="PTHR20854">
    <property type="entry name" value="INOSITOL MONOPHOSPHATASE"/>
    <property type="match status" value="1"/>
</dbReference>
<evidence type="ECO:0000256" key="5">
    <source>
        <dbReference type="ARBA" id="ARBA00022801"/>
    </source>
</evidence>
<dbReference type="AlphaFoldDB" id="A0A8J3VR74"/>
<gene>
    <name evidence="9" type="primary">suhB_2</name>
    <name evidence="9" type="ORF">Raf01_39640</name>
</gene>
<evidence type="ECO:0000313" key="9">
    <source>
        <dbReference type="EMBL" id="GIH15792.1"/>
    </source>
</evidence>
<dbReference type="SUPFAM" id="SSF56655">
    <property type="entry name" value="Carbohydrate phosphatase"/>
    <property type="match status" value="1"/>
</dbReference>
<comment type="caution">
    <text evidence="9">The sequence shown here is derived from an EMBL/GenBank/DDBJ whole genome shotgun (WGS) entry which is preliminary data.</text>
</comment>
<comment type="catalytic activity">
    <reaction evidence="1 8">
        <text>a myo-inositol phosphate + H2O = myo-inositol + phosphate</text>
        <dbReference type="Rhea" id="RHEA:24056"/>
        <dbReference type="ChEBI" id="CHEBI:15377"/>
        <dbReference type="ChEBI" id="CHEBI:17268"/>
        <dbReference type="ChEBI" id="CHEBI:43474"/>
        <dbReference type="ChEBI" id="CHEBI:84139"/>
        <dbReference type="EC" id="3.1.3.25"/>
    </reaction>
</comment>
<dbReference type="PROSITE" id="PS00629">
    <property type="entry name" value="IMP_1"/>
    <property type="match status" value="1"/>
</dbReference>
<keyword evidence="10" id="KW-1185">Reference proteome</keyword>
<dbReference type="RefSeq" id="WP_203919418.1">
    <property type="nucleotide sequence ID" value="NZ_BONZ01000038.1"/>
</dbReference>
<sequence length="273" mass="28608">MGQLFDPASALPAARRAVDLAVHLLRTSRPGTLTSKGDRDMASEMDYAVERALRQYLRDETPHIGFHGEEDGGTDLASQTSWILDPVDGTANFVHGIPLCAVSLGLVHNGHPVLGVIAMPYLGERYWAVRGHGAFDESGRLSVPGTRRLPDAIVALGDYAVGTGADHENRLRIALTDRLAANVQRIRMVGSAAIDLVWLAAGRFDACVALSNKPWDTAAGVVLAAEAGALVVDADGSPHGLDSTATIAANPALIPALTGLVSAARESLATVRG</sequence>
<organism evidence="9 10">
    <name type="scientific">Rugosimonospora africana</name>
    <dbReference type="NCBI Taxonomy" id="556532"/>
    <lineage>
        <taxon>Bacteria</taxon>
        <taxon>Bacillati</taxon>
        <taxon>Actinomycetota</taxon>
        <taxon>Actinomycetes</taxon>
        <taxon>Micromonosporales</taxon>
        <taxon>Micromonosporaceae</taxon>
        <taxon>Rugosimonospora</taxon>
    </lineage>
</organism>
<evidence type="ECO:0000313" key="10">
    <source>
        <dbReference type="Proteomes" id="UP000642748"/>
    </source>
</evidence>
<dbReference type="GO" id="GO:0007165">
    <property type="term" value="P:signal transduction"/>
    <property type="evidence" value="ECO:0007669"/>
    <property type="project" value="TreeGrafter"/>
</dbReference>
<dbReference type="GO" id="GO:0046854">
    <property type="term" value="P:phosphatidylinositol phosphate biosynthetic process"/>
    <property type="evidence" value="ECO:0007669"/>
    <property type="project" value="InterPro"/>
</dbReference>
<dbReference type="GO" id="GO:0006020">
    <property type="term" value="P:inositol metabolic process"/>
    <property type="evidence" value="ECO:0007669"/>
    <property type="project" value="TreeGrafter"/>
</dbReference>
<protein>
    <recommendedName>
        <fullName evidence="8">Inositol-1-monophosphatase</fullName>
        <ecNumber evidence="8">3.1.3.25</ecNumber>
    </recommendedName>
</protein>
<evidence type="ECO:0000256" key="7">
    <source>
        <dbReference type="PIRSR" id="PIRSR600760-2"/>
    </source>
</evidence>
<dbReference type="GO" id="GO:0008934">
    <property type="term" value="F:inositol monophosphate 1-phosphatase activity"/>
    <property type="evidence" value="ECO:0007669"/>
    <property type="project" value="InterPro"/>
</dbReference>
<evidence type="ECO:0000256" key="4">
    <source>
        <dbReference type="ARBA" id="ARBA00022723"/>
    </source>
</evidence>
<comment type="similarity">
    <text evidence="3 8">Belongs to the inositol monophosphatase superfamily.</text>
</comment>
<dbReference type="InterPro" id="IPR020583">
    <property type="entry name" value="Inositol_monoP_metal-BS"/>
</dbReference>
<dbReference type="PANTHER" id="PTHR20854:SF4">
    <property type="entry name" value="INOSITOL-1-MONOPHOSPHATASE-RELATED"/>
    <property type="match status" value="1"/>
</dbReference>
<accession>A0A8J3VR74</accession>
<dbReference type="Pfam" id="PF00459">
    <property type="entry name" value="Inositol_P"/>
    <property type="match status" value="1"/>
</dbReference>
<dbReference type="PRINTS" id="PR00377">
    <property type="entry name" value="IMPHPHTASES"/>
</dbReference>
<dbReference type="Gene3D" id="3.40.190.80">
    <property type="match status" value="1"/>
</dbReference>
<keyword evidence="5 8" id="KW-0378">Hydrolase</keyword>
<keyword evidence="6 7" id="KW-0460">Magnesium</keyword>
<dbReference type="Gene3D" id="3.30.540.10">
    <property type="entry name" value="Fructose-1,6-Bisphosphatase, subunit A, domain 1"/>
    <property type="match status" value="1"/>
</dbReference>
<dbReference type="PROSITE" id="PS00630">
    <property type="entry name" value="IMP_2"/>
    <property type="match status" value="1"/>
</dbReference>